<dbReference type="SUPFAM" id="SSF53756">
    <property type="entry name" value="UDP-Glycosyltransferase/glycogen phosphorylase"/>
    <property type="match status" value="1"/>
</dbReference>
<proteinExistence type="predicted"/>
<dbReference type="STRING" id="1618434.UR52_C0001G0081"/>
<dbReference type="PANTHER" id="PTHR12526:SF638">
    <property type="entry name" value="SPORE COAT PROTEIN SA"/>
    <property type="match status" value="1"/>
</dbReference>
<dbReference type="InterPro" id="IPR028098">
    <property type="entry name" value="Glyco_trans_4-like_N"/>
</dbReference>
<sequence length="402" mass="46099">MHILFVCSEFPIENRATGGFGSYVDKISQGLVSLGHKVTIVCIGENPKFVNDKKRNIWLIKPVLDDLLLYFLNSSSRFLNRLIKFIRYPLGFSLAVYLTIQKINKATPIDIIEGGDFGAEMFFYLLLRSAKNPKTVIKLHTPSFIIRKTNDEKLNNFYKVMEFLESFCLKKTDALNSPTKALAEFVCRYLHIKVTKIIPYPVIPIKMDARIKRDKNLVLYIGKFQKKKGVFVLVDAIPKIIKLFPKVKFILIGPDSMTNNKSTKEMLQENLKKGHCLNNVTFIENISQNELYKYYQKAIITVVPSIWENFPNVILEAMLLKSLVVSTKVGGILEIIQHKQTGIMVEPGDSKDLAKSIIKIIKRKKQINRMVQLAKKDIQNKYSLIKIAQKTISFYGKIMQVQ</sequence>
<dbReference type="Pfam" id="PF13439">
    <property type="entry name" value="Glyco_transf_4"/>
    <property type="match status" value="1"/>
</dbReference>
<dbReference type="AlphaFoldDB" id="A0A0G0B8G0"/>
<feature type="domain" description="Glycosyltransferase subfamily 4-like N-terminal" evidence="2">
    <location>
        <begin position="18"/>
        <end position="197"/>
    </location>
</feature>
<dbReference type="Gene3D" id="3.40.50.2000">
    <property type="entry name" value="Glycogen Phosphorylase B"/>
    <property type="match status" value="2"/>
</dbReference>
<dbReference type="EMBL" id="LBPN01000001">
    <property type="protein sequence ID" value="KKP60001.1"/>
    <property type="molecule type" value="Genomic_DNA"/>
</dbReference>
<evidence type="ECO:0000259" key="2">
    <source>
        <dbReference type="Pfam" id="PF13439"/>
    </source>
</evidence>
<accession>A0A0G0B8G0</accession>
<evidence type="ECO:0000313" key="4">
    <source>
        <dbReference type="Proteomes" id="UP000034176"/>
    </source>
</evidence>
<keyword evidence="3" id="KW-0808">Transferase</keyword>
<dbReference type="InterPro" id="IPR001296">
    <property type="entry name" value="Glyco_trans_1"/>
</dbReference>
<reference evidence="3 4" key="1">
    <citation type="journal article" date="2015" name="Nature">
        <title>rRNA introns, odd ribosomes, and small enigmatic genomes across a large radiation of phyla.</title>
        <authorList>
            <person name="Brown C.T."/>
            <person name="Hug L.A."/>
            <person name="Thomas B.C."/>
            <person name="Sharon I."/>
            <person name="Castelle C.J."/>
            <person name="Singh A."/>
            <person name="Wilkins M.J."/>
            <person name="Williams K.H."/>
            <person name="Banfield J.F."/>
        </authorList>
    </citation>
    <scope>NUCLEOTIDE SEQUENCE [LARGE SCALE GENOMIC DNA]</scope>
</reference>
<dbReference type="Pfam" id="PF00534">
    <property type="entry name" value="Glycos_transf_1"/>
    <property type="match status" value="1"/>
</dbReference>
<comment type="caution">
    <text evidence="3">The sequence shown here is derived from an EMBL/GenBank/DDBJ whole genome shotgun (WGS) entry which is preliminary data.</text>
</comment>
<dbReference type="GO" id="GO:0016757">
    <property type="term" value="F:glycosyltransferase activity"/>
    <property type="evidence" value="ECO:0007669"/>
    <property type="project" value="InterPro"/>
</dbReference>
<evidence type="ECO:0000313" key="3">
    <source>
        <dbReference type="EMBL" id="KKP60001.1"/>
    </source>
</evidence>
<gene>
    <name evidence="3" type="ORF">UR52_C0001G0081</name>
</gene>
<organism evidence="3 4">
    <name type="scientific">Candidatus Gottesmanbacteria bacterium GW2011_GWA1_34_13</name>
    <dbReference type="NCBI Taxonomy" id="1618434"/>
    <lineage>
        <taxon>Bacteria</taxon>
        <taxon>Candidatus Gottesmaniibacteriota</taxon>
    </lineage>
</organism>
<name>A0A0G0B8G0_9BACT</name>
<feature type="domain" description="Glycosyl transferase family 1" evidence="1">
    <location>
        <begin position="210"/>
        <end position="376"/>
    </location>
</feature>
<dbReference type="PANTHER" id="PTHR12526">
    <property type="entry name" value="GLYCOSYLTRANSFERASE"/>
    <property type="match status" value="1"/>
</dbReference>
<evidence type="ECO:0000259" key="1">
    <source>
        <dbReference type="Pfam" id="PF00534"/>
    </source>
</evidence>
<protein>
    <submittedName>
        <fullName evidence="3">Glycosyl transferase group 1</fullName>
    </submittedName>
</protein>
<dbReference type="CDD" id="cd03801">
    <property type="entry name" value="GT4_PimA-like"/>
    <property type="match status" value="1"/>
</dbReference>
<dbReference type="Proteomes" id="UP000034176">
    <property type="component" value="Unassembled WGS sequence"/>
</dbReference>